<feature type="region of interest" description="Disordered" evidence="1">
    <location>
        <begin position="45"/>
        <end position="70"/>
    </location>
</feature>
<organism evidence="2 3">
    <name type="scientific">Zea mays</name>
    <name type="common">Maize</name>
    <dbReference type="NCBI Taxonomy" id="4577"/>
    <lineage>
        <taxon>Eukaryota</taxon>
        <taxon>Viridiplantae</taxon>
        <taxon>Streptophyta</taxon>
        <taxon>Embryophyta</taxon>
        <taxon>Tracheophyta</taxon>
        <taxon>Spermatophyta</taxon>
        <taxon>Magnoliopsida</taxon>
        <taxon>Liliopsida</taxon>
        <taxon>Poales</taxon>
        <taxon>Poaceae</taxon>
        <taxon>PACMAD clade</taxon>
        <taxon>Panicoideae</taxon>
        <taxon>Andropogonodae</taxon>
        <taxon>Andropogoneae</taxon>
        <taxon>Tripsacinae</taxon>
        <taxon>Zea</taxon>
    </lineage>
</organism>
<dbReference type="Proteomes" id="UP000007305">
    <property type="component" value="Chromosome 1"/>
</dbReference>
<reference evidence="2" key="3">
    <citation type="submission" date="2021-05" db="UniProtKB">
        <authorList>
            <consortium name="EnsemblPlants"/>
        </authorList>
    </citation>
    <scope>IDENTIFICATION</scope>
    <source>
        <strain evidence="2">cv. B73</strain>
    </source>
</reference>
<keyword evidence="3" id="KW-1185">Reference proteome</keyword>
<evidence type="ECO:0000256" key="1">
    <source>
        <dbReference type="SAM" id="MobiDB-lite"/>
    </source>
</evidence>
<protein>
    <submittedName>
        <fullName evidence="2">Uncharacterized protein</fullName>
    </submittedName>
</protein>
<dbReference type="EnsemblPlants" id="Zm00001eb007200_T001">
    <property type="protein sequence ID" value="Zm00001eb007200_P001"/>
    <property type="gene ID" value="Zm00001eb007200"/>
</dbReference>
<sequence length="138" mass="15651">MAELAADFLGTPRPGRRLGSRTKPAVVLPSQICALVVQERSWRPAATVAGAPSLASRSRQPPQSRWRPPPRCQEVDLVSAMEKHLRPQDHCIQTELKDIYFVSVISLIKLIERHQTELKDNKHARLHVLYLSINMDKE</sequence>
<dbReference type="Gramene" id="Zm00001eb007200_T001">
    <property type="protein sequence ID" value="Zm00001eb007200_P001"/>
    <property type="gene ID" value="Zm00001eb007200"/>
</dbReference>
<proteinExistence type="predicted"/>
<accession>A0A804LFB2</accession>
<reference evidence="2" key="2">
    <citation type="submission" date="2019-07" db="EMBL/GenBank/DDBJ databases">
        <authorList>
            <person name="Seetharam A."/>
            <person name="Woodhouse M."/>
            <person name="Cannon E."/>
        </authorList>
    </citation>
    <scope>NUCLEOTIDE SEQUENCE [LARGE SCALE GENOMIC DNA]</scope>
    <source>
        <strain evidence="2">cv. B73</strain>
    </source>
</reference>
<reference evidence="3" key="1">
    <citation type="submission" date="2015-12" db="EMBL/GenBank/DDBJ databases">
        <title>Update maize B73 reference genome by single molecule sequencing technologies.</title>
        <authorList>
            <consortium name="Maize Genome Sequencing Project"/>
            <person name="Ware D."/>
        </authorList>
    </citation>
    <scope>NUCLEOTIDE SEQUENCE [LARGE SCALE GENOMIC DNA]</scope>
    <source>
        <strain evidence="3">cv. B73</strain>
    </source>
</reference>
<name>A0A804LFB2_MAIZE</name>
<evidence type="ECO:0000313" key="3">
    <source>
        <dbReference type="Proteomes" id="UP000007305"/>
    </source>
</evidence>
<dbReference type="InParanoid" id="A0A804LFB2"/>
<feature type="compositionally biased region" description="Low complexity" evidence="1">
    <location>
        <begin position="56"/>
        <end position="66"/>
    </location>
</feature>
<evidence type="ECO:0000313" key="2">
    <source>
        <dbReference type="EnsemblPlants" id="Zm00001eb007200_P001"/>
    </source>
</evidence>
<dbReference type="AlphaFoldDB" id="A0A804LFB2"/>